<name>A0A0H2RPT9_9AGAM</name>
<protein>
    <submittedName>
        <fullName evidence="2">Uncharacterized protein</fullName>
    </submittedName>
</protein>
<feature type="region of interest" description="Disordered" evidence="1">
    <location>
        <begin position="117"/>
        <end position="174"/>
    </location>
</feature>
<gene>
    <name evidence="2" type="ORF">SCHPADRAFT_852173</name>
</gene>
<dbReference type="AlphaFoldDB" id="A0A0H2RPT9"/>
<evidence type="ECO:0000313" key="3">
    <source>
        <dbReference type="Proteomes" id="UP000053477"/>
    </source>
</evidence>
<evidence type="ECO:0000313" key="2">
    <source>
        <dbReference type="EMBL" id="KLO13627.1"/>
    </source>
</evidence>
<feature type="compositionally biased region" description="Polar residues" evidence="1">
    <location>
        <begin position="142"/>
        <end position="151"/>
    </location>
</feature>
<dbReference type="EMBL" id="KQ085956">
    <property type="protein sequence ID" value="KLO13627.1"/>
    <property type="molecule type" value="Genomic_DNA"/>
</dbReference>
<dbReference type="InParanoid" id="A0A0H2RPT9"/>
<sequence>MAMHRRSRSPQTQLPKHKGDHRDASASTDLLTFRWNSDMVYITPSSDFEELLNTAQQVFPQLLSIPRERIAFSVNTRIGADQRAVRISPKAWSRLLGSLARFEIVDVHVLPFAPRGSKSDTDVCSLRGGDVDVPPQYEADSKSTSSQFLSVPSNSPQLSRRSSSALGWFGEKLR</sequence>
<accession>A0A0H2RPT9</accession>
<keyword evidence="3" id="KW-1185">Reference proteome</keyword>
<feature type="compositionally biased region" description="Low complexity" evidence="1">
    <location>
        <begin position="152"/>
        <end position="164"/>
    </location>
</feature>
<feature type="region of interest" description="Disordered" evidence="1">
    <location>
        <begin position="1"/>
        <end position="24"/>
    </location>
</feature>
<organism evidence="2 3">
    <name type="scientific">Schizopora paradoxa</name>
    <dbReference type="NCBI Taxonomy" id="27342"/>
    <lineage>
        <taxon>Eukaryota</taxon>
        <taxon>Fungi</taxon>
        <taxon>Dikarya</taxon>
        <taxon>Basidiomycota</taxon>
        <taxon>Agaricomycotina</taxon>
        <taxon>Agaricomycetes</taxon>
        <taxon>Hymenochaetales</taxon>
        <taxon>Schizoporaceae</taxon>
        <taxon>Schizopora</taxon>
    </lineage>
</organism>
<proteinExistence type="predicted"/>
<evidence type="ECO:0000256" key="1">
    <source>
        <dbReference type="SAM" id="MobiDB-lite"/>
    </source>
</evidence>
<dbReference type="OrthoDB" id="3198848at2759"/>
<reference evidence="2 3" key="1">
    <citation type="submission" date="2015-04" db="EMBL/GenBank/DDBJ databases">
        <title>Complete genome sequence of Schizopora paradoxa KUC8140, a cosmopolitan wood degrader in East Asia.</title>
        <authorList>
            <consortium name="DOE Joint Genome Institute"/>
            <person name="Min B."/>
            <person name="Park H."/>
            <person name="Jang Y."/>
            <person name="Kim J.-J."/>
            <person name="Kim K.H."/>
            <person name="Pangilinan J."/>
            <person name="Lipzen A."/>
            <person name="Riley R."/>
            <person name="Grigoriev I.V."/>
            <person name="Spatafora J.W."/>
            <person name="Choi I.-G."/>
        </authorList>
    </citation>
    <scope>NUCLEOTIDE SEQUENCE [LARGE SCALE GENOMIC DNA]</scope>
    <source>
        <strain evidence="2 3">KUC8140</strain>
    </source>
</reference>
<dbReference type="Proteomes" id="UP000053477">
    <property type="component" value="Unassembled WGS sequence"/>
</dbReference>